<dbReference type="Proteomes" id="UP000008148">
    <property type="component" value="Chromosome"/>
</dbReference>
<dbReference type="KEGG" id="cko:CKO_02794"/>
<proteinExistence type="predicted"/>
<protein>
    <submittedName>
        <fullName evidence="1">Uncharacterized protein</fullName>
    </submittedName>
</protein>
<name>A8AK87_CITK8</name>
<dbReference type="EMBL" id="CP000822">
    <property type="protein sequence ID" value="ABV13900.1"/>
    <property type="molecule type" value="Genomic_DNA"/>
</dbReference>
<sequence length="57" mass="6730">MIMCRKHSVHDPFFAAKSNVDHKLTISCVRELLFSTVTRIQLRVTAIEKEVFDEKYF</sequence>
<accession>A8AK87</accession>
<reference evidence="1 2" key="1">
    <citation type="submission" date="2007-08" db="EMBL/GenBank/DDBJ databases">
        <authorList>
            <consortium name="The Citrobacter koseri Genome Sequencing Project"/>
            <person name="McClelland M."/>
            <person name="Sanderson E.K."/>
            <person name="Porwollik S."/>
            <person name="Spieth J."/>
            <person name="Clifton W.S."/>
            <person name="Latreille P."/>
            <person name="Courtney L."/>
            <person name="Wang C."/>
            <person name="Pepin K."/>
            <person name="Bhonagiri V."/>
            <person name="Nash W."/>
            <person name="Johnson M."/>
            <person name="Thiruvilangam P."/>
            <person name="Wilson R."/>
        </authorList>
    </citation>
    <scope>NUCLEOTIDE SEQUENCE [LARGE SCALE GENOMIC DNA]</scope>
    <source>
        <strain evidence="2">ATCC BAA-895 / CDC 4225-83 / SGSC4696</strain>
    </source>
</reference>
<evidence type="ECO:0000313" key="1">
    <source>
        <dbReference type="EMBL" id="ABV13900.1"/>
    </source>
</evidence>
<evidence type="ECO:0000313" key="2">
    <source>
        <dbReference type="Proteomes" id="UP000008148"/>
    </source>
</evidence>
<gene>
    <name evidence="1" type="ordered locus">CKO_02794</name>
</gene>
<keyword evidence="2" id="KW-1185">Reference proteome</keyword>
<organism evidence="1 2">
    <name type="scientific">Citrobacter koseri (strain ATCC BAA-895 / CDC 4225-83 / SGSC4696)</name>
    <dbReference type="NCBI Taxonomy" id="290338"/>
    <lineage>
        <taxon>Bacteria</taxon>
        <taxon>Pseudomonadati</taxon>
        <taxon>Pseudomonadota</taxon>
        <taxon>Gammaproteobacteria</taxon>
        <taxon>Enterobacterales</taxon>
        <taxon>Enterobacteriaceae</taxon>
        <taxon>Citrobacter</taxon>
    </lineage>
</organism>
<dbReference type="AlphaFoldDB" id="A8AK87"/>
<dbReference type="HOGENOM" id="CLU_2988323_0_0_6"/>
<dbReference type="STRING" id="290338.CKO_02794"/>